<feature type="transmembrane region" description="Helical" evidence="1">
    <location>
        <begin position="210"/>
        <end position="233"/>
    </location>
</feature>
<comment type="caution">
    <text evidence="2">The sequence shown here is derived from an EMBL/GenBank/DDBJ whole genome shotgun (WGS) entry which is preliminary data.</text>
</comment>
<dbReference type="AlphaFoldDB" id="R1G8Q8"/>
<proteinExistence type="predicted"/>
<feature type="transmembrane region" description="Helical" evidence="1">
    <location>
        <begin position="149"/>
        <end position="182"/>
    </location>
</feature>
<protein>
    <submittedName>
        <fullName evidence="2">Putative membrane protein</fullName>
    </submittedName>
</protein>
<feature type="transmembrane region" description="Helical" evidence="1">
    <location>
        <begin position="30"/>
        <end position="46"/>
    </location>
</feature>
<feature type="transmembrane region" description="Helical" evidence="1">
    <location>
        <begin position="115"/>
        <end position="137"/>
    </location>
</feature>
<feature type="transmembrane region" description="Helical" evidence="1">
    <location>
        <begin position="82"/>
        <end position="103"/>
    </location>
</feature>
<feature type="transmembrane region" description="Helical" evidence="1">
    <location>
        <begin position="332"/>
        <end position="351"/>
    </location>
</feature>
<feature type="transmembrane region" description="Helical" evidence="1">
    <location>
        <begin position="302"/>
        <end position="320"/>
    </location>
</feature>
<dbReference type="EMBL" id="APJZ01000007">
    <property type="protein sequence ID" value="EOD42229.1"/>
    <property type="molecule type" value="Genomic_DNA"/>
</dbReference>
<feature type="transmembrane region" description="Helical" evidence="1">
    <location>
        <begin position="245"/>
        <end position="267"/>
    </location>
</feature>
<accession>R1G8Q8</accession>
<evidence type="ECO:0000256" key="1">
    <source>
        <dbReference type="SAM" id="Phobius"/>
    </source>
</evidence>
<evidence type="ECO:0000313" key="3">
    <source>
        <dbReference type="Proteomes" id="UP000053279"/>
    </source>
</evidence>
<evidence type="ECO:0000313" key="2">
    <source>
        <dbReference type="EMBL" id="EOD42229.1"/>
    </source>
</evidence>
<organism evidence="2 3">
    <name type="scientific">Nanobsidianus stetteri</name>
    <dbReference type="NCBI Taxonomy" id="1294122"/>
    <lineage>
        <taxon>Archaea</taxon>
        <taxon>Nanobdellota</taxon>
        <taxon>Candidatus Nanoarchaeia</taxon>
        <taxon>Nanoarchaeales</taxon>
        <taxon>Nanopusillaceae</taxon>
        <taxon>Candidatus Nanobsidianus</taxon>
    </lineage>
</organism>
<reference evidence="2 3" key="1">
    <citation type="submission" date="2013-02" db="EMBL/GenBank/DDBJ databases">
        <title>Insights into archaeal evolution and symbiosis from the genomes of a Nanoarchaeon and its crenarchaeal host from Yellowstone National Park.</title>
        <authorList>
            <person name="Podar M."/>
            <person name="Makarova K.S."/>
            <person name="Graham D.E."/>
            <person name="Wolf Y.I."/>
            <person name="Koonin E.V."/>
            <person name="Reysenbach A.-L."/>
        </authorList>
    </citation>
    <scope>NUCLEOTIDE SEQUENCE [LARGE SCALE GENOMIC DNA]</scope>
</reference>
<keyword evidence="3" id="KW-1185">Reference proteome</keyword>
<keyword evidence="1" id="KW-0472">Membrane</keyword>
<name>R1G8Q8_NANST</name>
<dbReference type="Proteomes" id="UP000053279">
    <property type="component" value="Unassembled WGS sequence"/>
</dbReference>
<feature type="transmembrane region" description="Helical" evidence="1">
    <location>
        <begin position="53"/>
        <end position="70"/>
    </location>
</feature>
<feature type="transmembrane region" description="Helical" evidence="1">
    <location>
        <begin position="371"/>
        <end position="396"/>
    </location>
</feature>
<keyword evidence="1" id="KW-1133">Transmembrane helix</keyword>
<feature type="transmembrane region" description="Helical" evidence="1">
    <location>
        <begin position="7"/>
        <end position="24"/>
    </location>
</feature>
<sequence length="402" mass="47370">MVKKEDKILFLIYLILFLLFIYISNFNINIIIFGTIYLFLLSFILKNSKNTSLIYKLTFLYIPIGIFGIYTNLPLPFPFPSIFTYVVNYWIFYFIAFSLGYYLFENNFYISKKSLIFYIISIILYIILFFFELIYNSVTTDLDVSVGNIIILFLIFVSLYLYIFKIIYSSLFIIFAIFLFLVAYFNSNEILIVKTKIYEKISKIYKYKKYIFLLIFLIIILQIIIAINKLLLYNGLIIESSTGKYIIYEYESLIFLSIYEFIIYFLVYRNLRYNNYTSYFLLFTMVLIIFFGELYLSNVDFTSAALHTRYLIAMLFFFMGIHHKIYKNSKRVITKALGISIGILILLQNITGEFLESVLFGGPSSIHLVSIPNILIALGIIHGLVTPILILTFIYLHIKLKI</sequence>
<keyword evidence="1" id="KW-0812">Transmembrane</keyword>
<feature type="transmembrane region" description="Helical" evidence="1">
    <location>
        <begin position="279"/>
        <end position="296"/>
    </location>
</feature>
<gene>
    <name evidence="2" type="ORF">Nst1_646</name>
</gene>